<evidence type="ECO:0000313" key="3">
    <source>
        <dbReference type="Proteomes" id="UP000244005"/>
    </source>
</evidence>
<organism evidence="2 3">
    <name type="scientific">Marchantia polymorpha</name>
    <name type="common">Common liverwort</name>
    <name type="synonym">Marchantia aquatica</name>
    <dbReference type="NCBI Taxonomy" id="3197"/>
    <lineage>
        <taxon>Eukaryota</taxon>
        <taxon>Viridiplantae</taxon>
        <taxon>Streptophyta</taxon>
        <taxon>Embryophyta</taxon>
        <taxon>Marchantiophyta</taxon>
        <taxon>Marchantiopsida</taxon>
        <taxon>Marchantiidae</taxon>
        <taxon>Marchantiales</taxon>
        <taxon>Marchantiaceae</taxon>
        <taxon>Marchantia</taxon>
    </lineage>
</organism>
<reference evidence="3" key="1">
    <citation type="journal article" date="2017" name="Cell">
        <title>Insights into land plant evolution garnered from the Marchantia polymorpha genome.</title>
        <authorList>
            <person name="Bowman J.L."/>
            <person name="Kohchi T."/>
            <person name="Yamato K.T."/>
            <person name="Jenkins J."/>
            <person name="Shu S."/>
            <person name="Ishizaki K."/>
            <person name="Yamaoka S."/>
            <person name="Nishihama R."/>
            <person name="Nakamura Y."/>
            <person name="Berger F."/>
            <person name="Adam C."/>
            <person name="Aki S.S."/>
            <person name="Althoff F."/>
            <person name="Araki T."/>
            <person name="Arteaga-Vazquez M.A."/>
            <person name="Balasubrmanian S."/>
            <person name="Barry K."/>
            <person name="Bauer D."/>
            <person name="Boehm C.R."/>
            <person name="Briginshaw L."/>
            <person name="Caballero-Perez J."/>
            <person name="Catarino B."/>
            <person name="Chen F."/>
            <person name="Chiyoda S."/>
            <person name="Chovatia M."/>
            <person name="Davies K.M."/>
            <person name="Delmans M."/>
            <person name="Demura T."/>
            <person name="Dierschke T."/>
            <person name="Dolan L."/>
            <person name="Dorantes-Acosta A.E."/>
            <person name="Eklund D.M."/>
            <person name="Florent S.N."/>
            <person name="Flores-Sandoval E."/>
            <person name="Fujiyama A."/>
            <person name="Fukuzawa H."/>
            <person name="Galik B."/>
            <person name="Grimanelli D."/>
            <person name="Grimwood J."/>
            <person name="Grossniklaus U."/>
            <person name="Hamada T."/>
            <person name="Haseloff J."/>
            <person name="Hetherington A.J."/>
            <person name="Higo A."/>
            <person name="Hirakawa Y."/>
            <person name="Hundley H.N."/>
            <person name="Ikeda Y."/>
            <person name="Inoue K."/>
            <person name="Inoue S.I."/>
            <person name="Ishida S."/>
            <person name="Jia Q."/>
            <person name="Kakita M."/>
            <person name="Kanazawa T."/>
            <person name="Kawai Y."/>
            <person name="Kawashima T."/>
            <person name="Kennedy M."/>
            <person name="Kinose K."/>
            <person name="Kinoshita T."/>
            <person name="Kohara Y."/>
            <person name="Koide E."/>
            <person name="Komatsu K."/>
            <person name="Kopischke S."/>
            <person name="Kubo M."/>
            <person name="Kyozuka J."/>
            <person name="Lagercrantz U."/>
            <person name="Lin S.S."/>
            <person name="Lindquist E."/>
            <person name="Lipzen A.M."/>
            <person name="Lu C.W."/>
            <person name="De Luna E."/>
            <person name="Martienssen R.A."/>
            <person name="Minamino N."/>
            <person name="Mizutani M."/>
            <person name="Mizutani M."/>
            <person name="Mochizuki N."/>
            <person name="Monte I."/>
            <person name="Mosher R."/>
            <person name="Nagasaki H."/>
            <person name="Nakagami H."/>
            <person name="Naramoto S."/>
            <person name="Nishitani K."/>
            <person name="Ohtani M."/>
            <person name="Okamoto T."/>
            <person name="Okumura M."/>
            <person name="Phillips J."/>
            <person name="Pollak B."/>
            <person name="Reinders A."/>
            <person name="Rovekamp M."/>
            <person name="Sano R."/>
            <person name="Sawa S."/>
            <person name="Schmid M.W."/>
            <person name="Shirakawa M."/>
            <person name="Solano R."/>
            <person name="Spunde A."/>
            <person name="Suetsugu N."/>
            <person name="Sugano S."/>
            <person name="Sugiyama A."/>
            <person name="Sun R."/>
            <person name="Suzuki Y."/>
            <person name="Takenaka M."/>
            <person name="Takezawa D."/>
            <person name="Tomogane H."/>
            <person name="Tsuzuki M."/>
            <person name="Ueda T."/>
            <person name="Umeda M."/>
            <person name="Ward J.M."/>
            <person name="Watanabe Y."/>
            <person name="Yazaki K."/>
            <person name="Yokoyama R."/>
            <person name="Yoshitake Y."/>
            <person name="Yotsui I."/>
            <person name="Zachgo S."/>
            <person name="Schmutz J."/>
        </authorList>
    </citation>
    <scope>NUCLEOTIDE SEQUENCE [LARGE SCALE GENOMIC DNA]</scope>
    <source>
        <strain evidence="3">Tak-1</strain>
    </source>
</reference>
<dbReference type="EMBL" id="KZ772905">
    <property type="protein sequence ID" value="PTQ26994.1"/>
    <property type="molecule type" value="Genomic_DNA"/>
</dbReference>
<sequence length="116" mass="12094">MHPSRSLEAAALGASMGPAGTAYRTSWRHTLPFGLQRPIGFLAPPPHARPLTRRPAPPRPGRLPSPPCLGARSGGSRPPPRANGLPFPLSLFGLCSAAAPALFLKAPALGRGRILI</sequence>
<proteinExistence type="predicted"/>
<dbReference type="Proteomes" id="UP000244005">
    <property type="component" value="Unassembled WGS sequence"/>
</dbReference>
<name>A0A2R6VZG5_MARPO</name>
<evidence type="ECO:0000313" key="2">
    <source>
        <dbReference type="EMBL" id="PTQ26994.1"/>
    </source>
</evidence>
<protein>
    <submittedName>
        <fullName evidence="2">Uncharacterized protein</fullName>
    </submittedName>
</protein>
<keyword evidence="3" id="KW-1185">Reference proteome</keyword>
<evidence type="ECO:0000256" key="1">
    <source>
        <dbReference type="SAM" id="MobiDB-lite"/>
    </source>
</evidence>
<accession>A0A2R6VZG5</accession>
<feature type="region of interest" description="Disordered" evidence="1">
    <location>
        <begin position="43"/>
        <end position="82"/>
    </location>
</feature>
<gene>
    <name evidence="2" type="ORF">MARPO_0246s0003</name>
</gene>
<dbReference type="AlphaFoldDB" id="A0A2R6VZG5"/>
<feature type="compositionally biased region" description="Pro residues" evidence="1">
    <location>
        <begin position="55"/>
        <end position="67"/>
    </location>
</feature>